<dbReference type="Pfam" id="PF08264">
    <property type="entry name" value="Anticodon_1"/>
    <property type="match status" value="1"/>
</dbReference>
<dbReference type="AlphaFoldDB" id="A0A9W6YWS0"/>
<dbReference type="SUPFAM" id="SSF52374">
    <property type="entry name" value="Nucleotidylyl transferase"/>
    <property type="match status" value="1"/>
</dbReference>
<proteinExistence type="inferred from homology"/>
<dbReference type="EC" id="6.1.1.4" evidence="3"/>
<dbReference type="GO" id="GO:0005739">
    <property type="term" value="C:mitochondrion"/>
    <property type="evidence" value="ECO:0007669"/>
    <property type="project" value="UniProtKB-SubCell"/>
</dbReference>
<organism evidence="14 15">
    <name type="scientific">Ambrosiozyma monospora</name>
    <name type="common">Yeast</name>
    <name type="synonym">Endomycopsis monosporus</name>
    <dbReference type="NCBI Taxonomy" id="43982"/>
    <lineage>
        <taxon>Eukaryota</taxon>
        <taxon>Fungi</taxon>
        <taxon>Dikarya</taxon>
        <taxon>Ascomycota</taxon>
        <taxon>Saccharomycotina</taxon>
        <taxon>Pichiomycetes</taxon>
        <taxon>Pichiales</taxon>
        <taxon>Pichiaceae</taxon>
        <taxon>Ambrosiozyma</taxon>
    </lineage>
</organism>
<evidence type="ECO:0000256" key="5">
    <source>
        <dbReference type="ARBA" id="ARBA00022741"/>
    </source>
</evidence>
<evidence type="ECO:0000256" key="10">
    <source>
        <dbReference type="ARBA" id="ARBA00047469"/>
    </source>
</evidence>
<keyword evidence="4" id="KW-0436">Ligase</keyword>
<dbReference type="FunFam" id="3.40.50.620:FF:000100">
    <property type="entry name" value="probable leucine--tRNA ligase, mitochondrial"/>
    <property type="match status" value="1"/>
</dbReference>
<dbReference type="PANTHER" id="PTHR43740">
    <property type="entry name" value="LEUCYL-TRNA SYNTHETASE"/>
    <property type="match status" value="1"/>
</dbReference>
<evidence type="ECO:0000256" key="9">
    <source>
        <dbReference type="ARBA" id="ARBA00030520"/>
    </source>
</evidence>
<evidence type="ECO:0000256" key="6">
    <source>
        <dbReference type="ARBA" id="ARBA00022840"/>
    </source>
</evidence>
<evidence type="ECO:0000313" key="14">
    <source>
        <dbReference type="EMBL" id="GMG40686.1"/>
    </source>
</evidence>
<reference evidence="14" key="1">
    <citation type="submission" date="2023-04" db="EMBL/GenBank/DDBJ databases">
        <title>Ambrosiozyma monospora NBRC 1965.</title>
        <authorList>
            <person name="Ichikawa N."/>
            <person name="Sato H."/>
            <person name="Tonouchi N."/>
        </authorList>
    </citation>
    <scope>NUCLEOTIDE SEQUENCE</scope>
    <source>
        <strain evidence="14">NBRC 1965</strain>
    </source>
</reference>
<keyword evidence="8" id="KW-0030">Aminoacyl-tRNA synthetase</keyword>
<keyword evidence="7" id="KW-0648">Protein biosynthesis</keyword>
<keyword evidence="5" id="KW-0547">Nucleotide-binding</keyword>
<dbReference type="InterPro" id="IPR002300">
    <property type="entry name" value="aa-tRNA-synth_Ia"/>
</dbReference>
<feature type="domain" description="Leucyl-tRNA synthetase editing" evidence="13">
    <location>
        <begin position="115"/>
        <end position="304"/>
    </location>
</feature>
<dbReference type="GO" id="GO:0006429">
    <property type="term" value="P:leucyl-tRNA aminoacylation"/>
    <property type="evidence" value="ECO:0007669"/>
    <property type="project" value="InterPro"/>
</dbReference>
<evidence type="ECO:0000256" key="8">
    <source>
        <dbReference type="ARBA" id="ARBA00023146"/>
    </source>
</evidence>
<name>A0A9W6YWS0_AMBMO</name>
<evidence type="ECO:0000259" key="12">
    <source>
        <dbReference type="Pfam" id="PF08264"/>
    </source>
</evidence>
<dbReference type="Pfam" id="PF00133">
    <property type="entry name" value="tRNA-synt_1"/>
    <property type="match status" value="1"/>
</dbReference>
<evidence type="ECO:0000256" key="7">
    <source>
        <dbReference type="ARBA" id="ARBA00022917"/>
    </source>
</evidence>
<feature type="domain" description="Methionyl/Valyl/Leucyl/Isoleucyl-tRNA synthetase anticodon-binding" evidence="12">
    <location>
        <begin position="606"/>
        <end position="715"/>
    </location>
</feature>
<dbReference type="PANTHER" id="PTHR43740:SF2">
    <property type="entry name" value="LEUCINE--TRNA LIGASE, MITOCHONDRIAL"/>
    <property type="match status" value="1"/>
</dbReference>
<evidence type="ECO:0000259" key="11">
    <source>
        <dbReference type="Pfam" id="PF00133"/>
    </source>
</evidence>
<dbReference type="GO" id="GO:0032543">
    <property type="term" value="P:mitochondrial translation"/>
    <property type="evidence" value="ECO:0007669"/>
    <property type="project" value="TreeGrafter"/>
</dbReference>
<evidence type="ECO:0000256" key="3">
    <source>
        <dbReference type="ARBA" id="ARBA00013164"/>
    </source>
</evidence>
<dbReference type="SUPFAM" id="SSF50677">
    <property type="entry name" value="ValRS/IleRS/LeuRS editing domain"/>
    <property type="match status" value="1"/>
</dbReference>
<dbReference type="InterPro" id="IPR009008">
    <property type="entry name" value="Val/Leu/Ile-tRNA-synth_edit"/>
</dbReference>
<dbReference type="Proteomes" id="UP001165063">
    <property type="component" value="Unassembled WGS sequence"/>
</dbReference>
<dbReference type="EMBL" id="BSXU01004077">
    <property type="protein sequence ID" value="GMG40686.1"/>
    <property type="molecule type" value="Genomic_DNA"/>
</dbReference>
<dbReference type="GO" id="GO:0002161">
    <property type="term" value="F:aminoacyl-tRNA deacylase activity"/>
    <property type="evidence" value="ECO:0007669"/>
    <property type="project" value="InterPro"/>
</dbReference>
<dbReference type="InterPro" id="IPR025709">
    <property type="entry name" value="Leu_tRNA-synth_edit"/>
</dbReference>
<comment type="catalytic activity">
    <reaction evidence="10">
        <text>tRNA(Leu) + L-leucine + ATP = L-leucyl-tRNA(Leu) + AMP + diphosphate</text>
        <dbReference type="Rhea" id="RHEA:11688"/>
        <dbReference type="Rhea" id="RHEA-COMP:9613"/>
        <dbReference type="Rhea" id="RHEA-COMP:9622"/>
        <dbReference type="ChEBI" id="CHEBI:30616"/>
        <dbReference type="ChEBI" id="CHEBI:33019"/>
        <dbReference type="ChEBI" id="CHEBI:57427"/>
        <dbReference type="ChEBI" id="CHEBI:78442"/>
        <dbReference type="ChEBI" id="CHEBI:78494"/>
        <dbReference type="ChEBI" id="CHEBI:456215"/>
        <dbReference type="EC" id="6.1.1.4"/>
    </reaction>
</comment>
<dbReference type="GO" id="GO:0005524">
    <property type="term" value="F:ATP binding"/>
    <property type="evidence" value="ECO:0007669"/>
    <property type="project" value="UniProtKB-KW"/>
</dbReference>
<keyword evidence="6" id="KW-0067">ATP-binding</keyword>
<dbReference type="SUPFAM" id="SSF47323">
    <property type="entry name" value="Anticodon-binding domain of a subclass of class I aminoacyl-tRNA synthetases"/>
    <property type="match status" value="1"/>
</dbReference>
<dbReference type="InterPro" id="IPR002302">
    <property type="entry name" value="Leu-tRNA-ligase"/>
</dbReference>
<accession>A0A9W6YWS0</accession>
<dbReference type="OrthoDB" id="15954at2759"/>
<dbReference type="InterPro" id="IPR013155">
    <property type="entry name" value="M/V/L/I-tRNA-synth_anticd-bd"/>
</dbReference>
<dbReference type="Gene3D" id="3.40.50.620">
    <property type="entry name" value="HUPs"/>
    <property type="match status" value="2"/>
</dbReference>
<keyword evidence="15" id="KW-1185">Reference proteome</keyword>
<gene>
    <name evidence="14" type="ORF">Amon01_000640800</name>
</gene>
<dbReference type="GO" id="GO:0004823">
    <property type="term" value="F:leucine-tRNA ligase activity"/>
    <property type="evidence" value="ECO:0007669"/>
    <property type="project" value="UniProtKB-EC"/>
</dbReference>
<feature type="domain" description="Aminoacyl-tRNA synthetase class Ia" evidence="11">
    <location>
        <begin position="318"/>
        <end position="477"/>
    </location>
</feature>
<evidence type="ECO:0000313" key="15">
    <source>
        <dbReference type="Proteomes" id="UP001165063"/>
    </source>
</evidence>
<dbReference type="InterPro" id="IPR009080">
    <property type="entry name" value="tRNAsynth_Ia_anticodon-bd"/>
</dbReference>
<dbReference type="Gene3D" id="1.10.730.10">
    <property type="entry name" value="Isoleucyl-tRNA Synthetase, Domain 1"/>
    <property type="match status" value="1"/>
</dbReference>
<comment type="caution">
    <text evidence="14">The sequence shown here is derived from an EMBL/GenBank/DDBJ whole genome shotgun (WGS) entry which is preliminary data.</text>
</comment>
<dbReference type="NCBIfam" id="TIGR00396">
    <property type="entry name" value="leuS_bact"/>
    <property type="match status" value="1"/>
</dbReference>
<sequence>MKQQMEMMRADFDWEREVTTCNPDYYKWTQKIFLLMYEHGLAYRKKAEVNWDPIDNTVLANEQVDAEGRSWRSGAIVEKKLLEQWFLGITKFAGDLSNDLELLPEWPSKVKVMQKHWIGQSTGAEIKFKLTAAVSGVTNETIDVFTTRAETLYSVQYLALAFDHPIVQSQIKEDPELQNFVTRLNGTEECEESKEGYLVRGVEVTHPLDSTRTLPVYVAPYVIGGYGHGAVMGCPGHDTRDFEFWKQNNANAVIIKTVDPVDQETAIEFKGKPYTAKEGIMNAGAADLKGLTADEARVKIIEQLAESGSGSSQTNFRIRDWLISRQRYWGAPIPIIHCDHCGPVAVPDDQLPVELPKVGKLLGRGGSPLAQITEFVNTTCPSCGSPAKRDTDTMDTFMDSSWYMFRYLDSNNELEPFAKEIADKYMPVDQYIGGVEHAILHLLYARFISKFLYSIGKFDSTMKGEPFKKLVTQGMVHGKTFVNPQNGRFLKPEEYELNDDGSATVKKTGEKANVSFEKMSKSKYNGADPGQCINDHGADATRAHILFQAPIPDVLNWDEHKIVGVERWLRKVINIGESLSTKIENVDLSKSKQLKDYTRDECNLHNELETLFRGVDAAFDKDLNLNFALQRLQIYTKELGNKIEDASIDTVVLYNAYLKLLKAMSPITPTTVEEANEVLHSKLSGETPSILISDWPEQEPLIESLTQYKIMINGKMRFMHDGSEDLINDEKKCIDEVIQTEGGEKWLKGKTVRKVIFKKDTIVFIVK</sequence>
<evidence type="ECO:0000256" key="2">
    <source>
        <dbReference type="ARBA" id="ARBA00005594"/>
    </source>
</evidence>
<dbReference type="InterPro" id="IPR014729">
    <property type="entry name" value="Rossmann-like_a/b/a_fold"/>
</dbReference>
<comment type="subcellular location">
    <subcellularLocation>
        <location evidence="1">Mitochondrion</location>
    </subcellularLocation>
</comment>
<evidence type="ECO:0000256" key="4">
    <source>
        <dbReference type="ARBA" id="ARBA00022598"/>
    </source>
</evidence>
<dbReference type="PRINTS" id="PR00985">
    <property type="entry name" value="TRNASYNTHLEU"/>
</dbReference>
<comment type="similarity">
    <text evidence="2">Belongs to the class-I aminoacyl-tRNA synthetase family.</text>
</comment>
<evidence type="ECO:0000256" key="1">
    <source>
        <dbReference type="ARBA" id="ARBA00004173"/>
    </source>
</evidence>
<dbReference type="Pfam" id="PF13603">
    <property type="entry name" value="tRNA-synt_1_2"/>
    <property type="match status" value="1"/>
</dbReference>
<evidence type="ECO:0000259" key="13">
    <source>
        <dbReference type="Pfam" id="PF13603"/>
    </source>
</evidence>
<protein>
    <recommendedName>
        <fullName evidence="3">leucine--tRNA ligase</fullName>
        <ecNumber evidence="3">6.1.1.4</ecNumber>
    </recommendedName>
    <alternativeName>
        <fullName evidence="9">Leucyl-tRNA synthetase</fullName>
    </alternativeName>
</protein>